<accession>A0ACC0CCN5</accession>
<evidence type="ECO:0000313" key="2">
    <source>
        <dbReference type="Proteomes" id="UP001060085"/>
    </source>
</evidence>
<dbReference type="EMBL" id="CM044701">
    <property type="protein sequence ID" value="KAI5682541.1"/>
    <property type="molecule type" value="Genomic_DNA"/>
</dbReference>
<reference evidence="2" key="1">
    <citation type="journal article" date="2023" name="Nat. Plants">
        <title>Single-cell RNA sequencing provides a high-resolution roadmap for understanding the multicellular compartmentation of specialized metabolism.</title>
        <authorList>
            <person name="Sun S."/>
            <person name="Shen X."/>
            <person name="Li Y."/>
            <person name="Li Y."/>
            <person name="Wang S."/>
            <person name="Li R."/>
            <person name="Zhang H."/>
            <person name="Shen G."/>
            <person name="Guo B."/>
            <person name="Wei J."/>
            <person name="Xu J."/>
            <person name="St-Pierre B."/>
            <person name="Chen S."/>
            <person name="Sun C."/>
        </authorList>
    </citation>
    <scope>NUCLEOTIDE SEQUENCE [LARGE SCALE GENOMIC DNA]</scope>
</reference>
<dbReference type="Proteomes" id="UP001060085">
    <property type="component" value="Linkage Group LG01"/>
</dbReference>
<organism evidence="1 2">
    <name type="scientific">Catharanthus roseus</name>
    <name type="common">Madagascar periwinkle</name>
    <name type="synonym">Vinca rosea</name>
    <dbReference type="NCBI Taxonomy" id="4058"/>
    <lineage>
        <taxon>Eukaryota</taxon>
        <taxon>Viridiplantae</taxon>
        <taxon>Streptophyta</taxon>
        <taxon>Embryophyta</taxon>
        <taxon>Tracheophyta</taxon>
        <taxon>Spermatophyta</taxon>
        <taxon>Magnoliopsida</taxon>
        <taxon>eudicotyledons</taxon>
        <taxon>Gunneridae</taxon>
        <taxon>Pentapetalae</taxon>
        <taxon>asterids</taxon>
        <taxon>lamiids</taxon>
        <taxon>Gentianales</taxon>
        <taxon>Apocynaceae</taxon>
        <taxon>Rauvolfioideae</taxon>
        <taxon>Vinceae</taxon>
        <taxon>Catharanthinae</taxon>
        <taxon>Catharanthus</taxon>
    </lineage>
</organism>
<comment type="caution">
    <text evidence="1">The sequence shown here is derived from an EMBL/GenBank/DDBJ whole genome shotgun (WGS) entry which is preliminary data.</text>
</comment>
<sequence>MVAYIEKALKSKFEGFKEFLFLDSINPRSSSLIMSMDGHLHTQSYQEGTSDPTRMNLHKTLRSMQQSIEGLARHFQSVTTDVEELKKGKSSAKMKKTVEITLVAMIHLTIKDLLIMYLLMDTMIYGLKIIHFMKVDTKEHHKLEAEDDTIGHIKSFQDMKHVMKITSSTYKSLPKKEDTPKVAFKDHSKPKVEGKGRLITDPTGCFKCNGVGHNAINCPTKRTLVFSEDLNGWIEKSDDDCQEAPASISAAVRLQLPASATKFYFSFKLLQISALRTQLLRFAAAVAAGSTLALWSFCCGASLGISACSTASKFQLCIPQLPQLSFFSFNILPGSRSSLSCL</sequence>
<name>A0ACC0CCN5_CATRO</name>
<gene>
    <name evidence="1" type="ORF">M9H77_03769</name>
</gene>
<protein>
    <submittedName>
        <fullName evidence="1">Uncharacterized protein</fullName>
    </submittedName>
</protein>
<keyword evidence="2" id="KW-1185">Reference proteome</keyword>
<evidence type="ECO:0000313" key="1">
    <source>
        <dbReference type="EMBL" id="KAI5682541.1"/>
    </source>
</evidence>
<proteinExistence type="predicted"/>